<dbReference type="Proteomes" id="UP000030746">
    <property type="component" value="Unassembled WGS sequence"/>
</dbReference>
<dbReference type="Gene3D" id="3.40.50.150">
    <property type="entry name" value="Vaccinia Virus protein VP39"/>
    <property type="match status" value="1"/>
</dbReference>
<dbReference type="EMBL" id="KB203796">
    <property type="protein sequence ID" value="ESO83089.1"/>
    <property type="molecule type" value="Genomic_DNA"/>
</dbReference>
<evidence type="ECO:0000259" key="2">
    <source>
        <dbReference type="Pfam" id="PF13383"/>
    </source>
</evidence>
<dbReference type="GeneID" id="20250273"/>
<evidence type="ECO:0000313" key="4">
    <source>
        <dbReference type="Proteomes" id="UP000030746"/>
    </source>
</evidence>
<dbReference type="CTD" id="20250273"/>
<feature type="domain" description="Methyltransferase" evidence="2">
    <location>
        <begin position="98"/>
        <end position="254"/>
    </location>
</feature>
<dbReference type="KEGG" id="lgi:LOTGIDRAFT_236861"/>
<organism evidence="3 4">
    <name type="scientific">Lottia gigantea</name>
    <name type="common">Giant owl limpet</name>
    <dbReference type="NCBI Taxonomy" id="225164"/>
    <lineage>
        <taxon>Eukaryota</taxon>
        <taxon>Metazoa</taxon>
        <taxon>Spiralia</taxon>
        <taxon>Lophotrochozoa</taxon>
        <taxon>Mollusca</taxon>
        <taxon>Gastropoda</taxon>
        <taxon>Patellogastropoda</taxon>
        <taxon>Lottioidea</taxon>
        <taxon>Lottiidae</taxon>
        <taxon>Lottia</taxon>
    </lineage>
</organism>
<proteinExistence type="predicted"/>
<reference evidence="3 4" key="1">
    <citation type="journal article" date="2013" name="Nature">
        <title>Insights into bilaterian evolution from three spiralian genomes.</title>
        <authorList>
            <person name="Simakov O."/>
            <person name="Marletaz F."/>
            <person name="Cho S.J."/>
            <person name="Edsinger-Gonzales E."/>
            <person name="Havlak P."/>
            <person name="Hellsten U."/>
            <person name="Kuo D.H."/>
            <person name="Larsson T."/>
            <person name="Lv J."/>
            <person name="Arendt D."/>
            <person name="Savage R."/>
            <person name="Osoegawa K."/>
            <person name="de Jong P."/>
            <person name="Grimwood J."/>
            <person name="Chapman J.A."/>
            <person name="Shapiro H."/>
            <person name="Aerts A."/>
            <person name="Otillar R.P."/>
            <person name="Terry A.Y."/>
            <person name="Boore J.L."/>
            <person name="Grigoriev I.V."/>
            <person name="Lindberg D.R."/>
            <person name="Seaver E.C."/>
            <person name="Weisblat D.A."/>
            <person name="Putnam N.H."/>
            <person name="Rokhsar D.S."/>
        </authorList>
    </citation>
    <scope>NUCLEOTIDE SEQUENCE [LARGE SCALE GENOMIC DNA]</scope>
</reference>
<dbReference type="OrthoDB" id="10006218at2759"/>
<keyword evidence="4" id="KW-1185">Reference proteome</keyword>
<dbReference type="AlphaFoldDB" id="V4B3W2"/>
<protein>
    <recommendedName>
        <fullName evidence="2">Methyltransferase domain-containing protein</fullName>
    </recommendedName>
</protein>
<dbReference type="InterPro" id="IPR025714">
    <property type="entry name" value="Methyltranfer_dom"/>
</dbReference>
<dbReference type="OMA" id="ILVEWHI"/>
<keyword evidence="1" id="KW-0812">Transmembrane</keyword>
<feature type="transmembrane region" description="Helical" evidence="1">
    <location>
        <begin position="33"/>
        <end position="52"/>
    </location>
</feature>
<dbReference type="InterPro" id="IPR026913">
    <property type="entry name" value="METTL24"/>
</dbReference>
<evidence type="ECO:0000256" key="1">
    <source>
        <dbReference type="SAM" id="Phobius"/>
    </source>
</evidence>
<dbReference type="Pfam" id="PF13383">
    <property type="entry name" value="Methyltransf_22"/>
    <property type="match status" value="1"/>
</dbReference>
<gene>
    <name evidence="3" type="ORF">LOTGIDRAFT_236861</name>
</gene>
<accession>V4B3W2</accession>
<dbReference type="RefSeq" id="XP_009066270.1">
    <property type="nucleotide sequence ID" value="XM_009068022.1"/>
</dbReference>
<dbReference type="HOGENOM" id="CLU_922249_0_0_1"/>
<dbReference type="InterPro" id="IPR029063">
    <property type="entry name" value="SAM-dependent_MTases_sf"/>
</dbReference>
<dbReference type="PANTHER" id="PTHR32026:SF10">
    <property type="entry name" value="METHYLTRANSFERASE-LIKE PROTEIN 24-RELATED"/>
    <property type="match status" value="1"/>
</dbReference>
<name>V4B3W2_LOTGI</name>
<dbReference type="PANTHER" id="PTHR32026">
    <property type="entry name" value="METHYLTRANSFERASE-LIKE PROTEIN 24"/>
    <property type="match status" value="1"/>
</dbReference>
<sequence length="302" mass="35755">MHPTGNGKENMVFTRYNVCRTWTKLSSLQRTRFLLYFLFACLIYVSVKLYLIESLPAGVDLCQLLSKDIDVEKLPNESWWQYICLFEREMDKPLTYICKETRYVGNWKVCLDERYIPKKPCLVYSFGIAYDFSFDEGMAKYGCEVYSFDPSMGLDDHQHSEGVYFKNLGLSYKDEDGFVPRFDEFVNKPQKWKVRTLKSIMKQLNHEKRVIDVLKFDVEGGEWEVIQNIIQDGMVPQIRQLLTEWHIFPDFPPRKTLKSNLKNIQSLETLGLKRFHSFSFYRVHRNMFFNSQSDACYVNSTL</sequence>
<keyword evidence="1" id="KW-0472">Membrane</keyword>
<evidence type="ECO:0000313" key="3">
    <source>
        <dbReference type="EMBL" id="ESO83089.1"/>
    </source>
</evidence>
<keyword evidence="1" id="KW-1133">Transmembrane helix</keyword>